<proteinExistence type="predicted"/>
<sequence>MSWDEFCDDILSRSGRLLEYVSVRVRDRARGECGRCRLNYERLADLSMSVIYKMRQKRMEPSSWNPNFRFESEDFILVKNDGDIFTYLSPERSIAYGEMSHFFVVVISCESQDKETIINNCELGAREGVRKLQEYEM</sequence>
<reference evidence="1 2" key="1">
    <citation type="submission" date="2024-02" db="EMBL/GenBank/DDBJ databases">
        <authorList>
            <person name="Daric V."/>
            <person name="Darras S."/>
        </authorList>
    </citation>
    <scope>NUCLEOTIDE SEQUENCE [LARGE SCALE GENOMIC DNA]</scope>
</reference>
<evidence type="ECO:0000313" key="2">
    <source>
        <dbReference type="Proteomes" id="UP001642483"/>
    </source>
</evidence>
<accession>A0ABP0GJH2</accession>
<name>A0ABP0GJH2_CLALP</name>
<protein>
    <submittedName>
        <fullName evidence="1">Uncharacterized protein</fullName>
    </submittedName>
</protein>
<comment type="caution">
    <text evidence="1">The sequence shown here is derived from an EMBL/GenBank/DDBJ whole genome shotgun (WGS) entry which is preliminary data.</text>
</comment>
<keyword evidence="2" id="KW-1185">Reference proteome</keyword>
<gene>
    <name evidence="1" type="ORF">CVLEPA_LOCUS24615</name>
</gene>
<organism evidence="1 2">
    <name type="scientific">Clavelina lepadiformis</name>
    <name type="common">Light-bulb sea squirt</name>
    <name type="synonym">Ascidia lepadiformis</name>
    <dbReference type="NCBI Taxonomy" id="159417"/>
    <lineage>
        <taxon>Eukaryota</taxon>
        <taxon>Metazoa</taxon>
        <taxon>Chordata</taxon>
        <taxon>Tunicata</taxon>
        <taxon>Ascidiacea</taxon>
        <taxon>Aplousobranchia</taxon>
        <taxon>Clavelinidae</taxon>
        <taxon>Clavelina</taxon>
    </lineage>
</organism>
<dbReference type="Proteomes" id="UP001642483">
    <property type="component" value="Unassembled WGS sequence"/>
</dbReference>
<evidence type="ECO:0000313" key="1">
    <source>
        <dbReference type="EMBL" id="CAK8691867.1"/>
    </source>
</evidence>
<dbReference type="EMBL" id="CAWYQH010000125">
    <property type="protein sequence ID" value="CAK8691867.1"/>
    <property type="molecule type" value="Genomic_DNA"/>
</dbReference>